<reference evidence="2" key="1">
    <citation type="submission" date="2019-10" db="EMBL/GenBank/DDBJ databases">
        <authorList>
            <consortium name="DOE Joint Genome Institute"/>
            <person name="Kuo A."/>
            <person name="Miyauchi S."/>
            <person name="Kiss E."/>
            <person name="Drula E."/>
            <person name="Kohler A."/>
            <person name="Sanchez-Garcia M."/>
            <person name="Andreopoulos B."/>
            <person name="Barry K.W."/>
            <person name="Bonito G."/>
            <person name="Buee M."/>
            <person name="Carver A."/>
            <person name="Chen C."/>
            <person name="Cichocki N."/>
            <person name="Clum A."/>
            <person name="Culley D."/>
            <person name="Crous P.W."/>
            <person name="Fauchery L."/>
            <person name="Girlanda M."/>
            <person name="Hayes R."/>
            <person name="Keri Z."/>
            <person name="LaButti K."/>
            <person name="Lipzen A."/>
            <person name="Lombard V."/>
            <person name="Magnuson J."/>
            <person name="Maillard F."/>
            <person name="Morin E."/>
            <person name="Murat C."/>
            <person name="Nolan M."/>
            <person name="Ohm R."/>
            <person name="Pangilinan J."/>
            <person name="Pereira M."/>
            <person name="Perotto S."/>
            <person name="Peter M."/>
            <person name="Riley R."/>
            <person name="Sitrit Y."/>
            <person name="Stielow B."/>
            <person name="Szollosi G."/>
            <person name="Zifcakova L."/>
            <person name="Stursova M."/>
            <person name="Spatafora J.W."/>
            <person name="Tedersoo L."/>
            <person name="Vaario L.-M."/>
            <person name="Yamada A."/>
            <person name="Yan M."/>
            <person name="Wang P."/>
            <person name="Xu J."/>
            <person name="Bruns T."/>
            <person name="Baldrian P."/>
            <person name="Vilgalys R."/>
            <person name="Henrissat B."/>
            <person name="Grigoriev I.V."/>
            <person name="Hibbett D."/>
            <person name="Nagy L.G."/>
            <person name="Martin F.M."/>
        </authorList>
    </citation>
    <scope>NUCLEOTIDE SEQUENCE</scope>
    <source>
        <strain evidence="2">BED1</strain>
    </source>
</reference>
<protein>
    <submittedName>
        <fullName evidence="2">Uncharacterized protein</fullName>
    </submittedName>
</protein>
<organism evidence="2 3">
    <name type="scientific">Boletus edulis BED1</name>
    <dbReference type="NCBI Taxonomy" id="1328754"/>
    <lineage>
        <taxon>Eukaryota</taxon>
        <taxon>Fungi</taxon>
        <taxon>Dikarya</taxon>
        <taxon>Basidiomycota</taxon>
        <taxon>Agaricomycotina</taxon>
        <taxon>Agaricomycetes</taxon>
        <taxon>Agaricomycetidae</taxon>
        <taxon>Boletales</taxon>
        <taxon>Boletineae</taxon>
        <taxon>Boletaceae</taxon>
        <taxon>Boletoideae</taxon>
        <taxon>Boletus</taxon>
    </lineage>
</organism>
<proteinExistence type="predicted"/>
<evidence type="ECO:0000313" key="3">
    <source>
        <dbReference type="Proteomes" id="UP001194468"/>
    </source>
</evidence>
<dbReference type="AlphaFoldDB" id="A0AAD4G8B8"/>
<evidence type="ECO:0000256" key="1">
    <source>
        <dbReference type="SAM" id="MobiDB-lite"/>
    </source>
</evidence>
<dbReference type="EMBL" id="WHUW01000083">
    <property type="protein sequence ID" value="KAF8427128.1"/>
    <property type="molecule type" value="Genomic_DNA"/>
</dbReference>
<reference evidence="2" key="2">
    <citation type="journal article" date="2020" name="Nat. Commun.">
        <title>Large-scale genome sequencing of mycorrhizal fungi provides insights into the early evolution of symbiotic traits.</title>
        <authorList>
            <person name="Miyauchi S."/>
            <person name="Kiss E."/>
            <person name="Kuo A."/>
            <person name="Drula E."/>
            <person name="Kohler A."/>
            <person name="Sanchez-Garcia M."/>
            <person name="Morin E."/>
            <person name="Andreopoulos B."/>
            <person name="Barry K.W."/>
            <person name="Bonito G."/>
            <person name="Buee M."/>
            <person name="Carver A."/>
            <person name="Chen C."/>
            <person name="Cichocki N."/>
            <person name="Clum A."/>
            <person name="Culley D."/>
            <person name="Crous P.W."/>
            <person name="Fauchery L."/>
            <person name="Girlanda M."/>
            <person name="Hayes R.D."/>
            <person name="Keri Z."/>
            <person name="LaButti K."/>
            <person name="Lipzen A."/>
            <person name="Lombard V."/>
            <person name="Magnuson J."/>
            <person name="Maillard F."/>
            <person name="Murat C."/>
            <person name="Nolan M."/>
            <person name="Ohm R.A."/>
            <person name="Pangilinan J."/>
            <person name="Pereira M.F."/>
            <person name="Perotto S."/>
            <person name="Peter M."/>
            <person name="Pfister S."/>
            <person name="Riley R."/>
            <person name="Sitrit Y."/>
            <person name="Stielow J.B."/>
            <person name="Szollosi G."/>
            <person name="Zifcakova L."/>
            <person name="Stursova M."/>
            <person name="Spatafora J.W."/>
            <person name="Tedersoo L."/>
            <person name="Vaario L.M."/>
            <person name="Yamada A."/>
            <person name="Yan M."/>
            <person name="Wang P."/>
            <person name="Xu J."/>
            <person name="Bruns T."/>
            <person name="Baldrian P."/>
            <person name="Vilgalys R."/>
            <person name="Dunand C."/>
            <person name="Henrissat B."/>
            <person name="Grigoriev I.V."/>
            <person name="Hibbett D."/>
            <person name="Nagy L.G."/>
            <person name="Martin F.M."/>
        </authorList>
    </citation>
    <scope>NUCLEOTIDE SEQUENCE</scope>
    <source>
        <strain evidence="2">BED1</strain>
    </source>
</reference>
<dbReference type="Proteomes" id="UP001194468">
    <property type="component" value="Unassembled WGS sequence"/>
</dbReference>
<gene>
    <name evidence="2" type="ORF">L210DRAFT_3509012</name>
</gene>
<sequence length="368" mass="41446">MSPKIVTAASKMLALSKIQSADAAHRRHRPMLSLKAGMCRSGPSQEVPFGKRFRTSSKRQKGNDQGNYQRVRCSSCRDNGEMVFCQEDDCELAFCCDWMDREGSVKGCLISEEVKSLEILGEQFICPTCSIRKRIPFKGNLRHLLRTQRMAGLSWISFVLEDLQNFPLQKQIKASLESTYGELWDDLVCFNQVTLGTGGPHTKRQKCPEEKDAAVLITIESHSVETGEVLLGRNSRNSTMKYALLSEEYVRRSENPLKGMIVLTCGSTLEVKESREDMETLMRRLELNFIVGFPAMFVNPTTISDTINSFCVALYCKSMSVMEGFLEVFGGRREFLSSCPVVLMERDASTEVSRKVRSSPAGCWCMAR</sequence>
<name>A0AAD4G8B8_BOLED</name>
<keyword evidence="3" id="KW-1185">Reference proteome</keyword>
<comment type="caution">
    <text evidence="2">The sequence shown here is derived from an EMBL/GenBank/DDBJ whole genome shotgun (WGS) entry which is preliminary data.</text>
</comment>
<accession>A0AAD4G8B8</accession>
<evidence type="ECO:0000313" key="2">
    <source>
        <dbReference type="EMBL" id="KAF8427128.1"/>
    </source>
</evidence>
<feature type="compositionally biased region" description="Basic residues" evidence="1">
    <location>
        <begin position="51"/>
        <end position="60"/>
    </location>
</feature>
<feature type="region of interest" description="Disordered" evidence="1">
    <location>
        <begin position="40"/>
        <end position="68"/>
    </location>
</feature>